<dbReference type="RefSeq" id="WP_023511183.1">
    <property type="nucleotide sequence ID" value="NZ_AWTC01000016.1"/>
</dbReference>
<name>V6IUU2_9BACL</name>
<dbReference type="STRING" id="1395513.P343_14790"/>
<comment type="caution">
    <text evidence="1">The sequence shown here is derived from an EMBL/GenBank/DDBJ whole genome shotgun (WGS) entry which is preliminary data.</text>
</comment>
<proteinExistence type="predicted"/>
<dbReference type="InterPro" id="IPR025930">
    <property type="entry name" value="NETI"/>
</dbReference>
<dbReference type="eggNOG" id="ENOG5032Q9M">
    <property type="taxonomic scope" value="Bacteria"/>
</dbReference>
<dbReference type="PATRIC" id="fig|1395513.3.peg.3004"/>
<dbReference type="EMBL" id="AWTC01000016">
    <property type="protein sequence ID" value="EST10852.1"/>
    <property type="molecule type" value="Genomic_DNA"/>
</dbReference>
<evidence type="ECO:0008006" key="3">
    <source>
        <dbReference type="Google" id="ProtNLM"/>
    </source>
</evidence>
<sequence length="77" mass="8840">MSKKNKGKNQGDKLLKKRFTVGDEETLDQCLDRMKREGYTPIRRTEQPIFRETANGPECIGRQCVLEGKLILSKGEQ</sequence>
<dbReference type="OrthoDB" id="2354098at2"/>
<reference evidence="1 2" key="1">
    <citation type="journal article" date="2013" name="Genome Announc.">
        <title>Genome Sequence of Sporolactobacillus laevolacticus DSM442, an Efficient Polymer-Grade D-Lactate Producer from Agricultural Waste Cottonseed as a Nitrogen Source.</title>
        <authorList>
            <person name="Wang H."/>
            <person name="Wang L."/>
            <person name="Ju J."/>
            <person name="Yu B."/>
            <person name="Ma Y."/>
        </authorList>
    </citation>
    <scope>NUCLEOTIDE SEQUENCE [LARGE SCALE GENOMIC DNA]</scope>
    <source>
        <strain evidence="1 2">DSM 442</strain>
    </source>
</reference>
<dbReference type="Proteomes" id="UP000018296">
    <property type="component" value="Unassembled WGS sequence"/>
</dbReference>
<evidence type="ECO:0000313" key="2">
    <source>
        <dbReference type="Proteomes" id="UP000018296"/>
    </source>
</evidence>
<gene>
    <name evidence="1" type="ORF">P343_14790</name>
</gene>
<evidence type="ECO:0000313" key="1">
    <source>
        <dbReference type="EMBL" id="EST10852.1"/>
    </source>
</evidence>
<organism evidence="1 2">
    <name type="scientific">Sporolactobacillus laevolacticus DSM 442</name>
    <dbReference type="NCBI Taxonomy" id="1395513"/>
    <lineage>
        <taxon>Bacteria</taxon>
        <taxon>Bacillati</taxon>
        <taxon>Bacillota</taxon>
        <taxon>Bacilli</taxon>
        <taxon>Bacillales</taxon>
        <taxon>Sporolactobacillaceae</taxon>
        <taxon>Sporolactobacillus</taxon>
    </lineage>
</organism>
<dbReference type="Pfam" id="PF14044">
    <property type="entry name" value="NETI"/>
    <property type="match status" value="1"/>
</dbReference>
<protein>
    <recommendedName>
        <fullName evidence="3">NETI motif-containing protein</fullName>
    </recommendedName>
</protein>
<keyword evidence="2" id="KW-1185">Reference proteome</keyword>
<accession>V6IUU2</accession>
<dbReference type="AlphaFoldDB" id="V6IUU2"/>